<evidence type="ECO:0000313" key="2">
    <source>
        <dbReference type="EMBL" id="MDP1417456.1"/>
    </source>
</evidence>
<keyword evidence="1" id="KW-1133">Transmembrane helix</keyword>
<sequence length="60" mass="7000">MTYERERIYTLSKENTLAADMCKAINRLRIFITIVNKLLSFDAAVIANYISLYRFYSGTL</sequence>
<organism evidence="2 3">
    <name type="scientific">Peribacillus simplex</name>
    <dbReference type="NCBI Taxonomy" id="1478"/>
    <lineage>
        <taxon>Bacteria</taxon>
        <taxon>Bacillati</taxon>
        <taxon>Bacillota</taxon>
        <taxon>Bacilli</taxon>
        <taxon>Bacillales</taxon>
        <taxon>Bacillaceae</taxon>
        <taxon>Peribacillus</taxon>
    </lineage>
</organism>
<accession>A0AA90NXG0</accession>
<name>A0AA90NXG0_9BACI</name>
<feature type="transmembrane region" description="Helical" evidence="1">
    <location>
        <begin position="30"/>
        <end position="50"/>
    </location>
</feature>
<comment type="caution">
    <text evidence="2">The sequence shown here is derived from an EMBL/GenBank/DDBJ whole genome shotgun (WGS) entry which is preliminary data.</text>
</comment>
<reference evidence="2" key="1">
    <citation type="submission" date="2023-07" db="EMBL/GenBank/DDBJ databases">
        <title>Murine gut Bacillus species.</title>
        <authorList>
            <person name="Gutman E."/>
            <person name="Hashuel R."/>
            <person name="Litvak Y."/>
        </authorList>
    </citation>
    <scope>NUCLEOTIDE SEQUENCE</scope>
    <source>
        <strain evidence="2">RU283</strain>
    </source>
</reference>
<dbReference type="RefSeq" id="WP_305158987.1">
    <property type="nucleotide sequence ID" value="NZ_JAUUTP010000002.1"/>
</dbReference>
<proteinExistence type="predicted"/>
<protein>
    <submittedName>
        <fullName evidence="2">Uncharacterized protein</fullName>
    </submittedName>
</protein>
<gene>
    <name evidence="2" type="ORF">Q8G35_03425</name>
</gene>
<evidence type="ECO:0000256" key="1">
    <source>
        <dbReference type="SAM" id="Phobius"/>
    </source>
</evidence>
<dbReference type="Proteomes" id="UP001178277">
    <property type="component" value="Unassembled WGS sequence"/>
</dbReference>
<keyword evidence="1" id="KW-0472">Membrane</keyword>
<dbReference type="EMBL" id="JAUUTP010000002">
    <property type="protein sequence ID" value="MDP1417456.1"/>
    <property type="molecule type" value="Genomic_DNA"/>
</dbReference>
<evidence type="ECO:0000313" key="3">
    <source>
        <dbReference type="Proteomes" id="UP001178277"/>
    </source>
</evidence>
<dbReference type="AlphaFoldDB" id="A0AA90NXG0"/>
<keyword evidence="1" id="KW-0812">Transmembrane</keyword>